<feature type="binding site" evidence="2">
    <location>
        <position position="241"/>
    </location>
    <ligand>
        <name>Fe cation</name>
        <dbReference type="ChEBI" id="CHEBI:24875"/>
    </ligand>
</feature>
<dbReference type="SUPFAM" id="SSF53850">
    <property type="entry name" value="Periplasmic binding protein-like II"/>
    <property type="match status" value="1"/>
</dbReference>
<keyword evidence="5" id="KW-1185">Reference proteome</keyword>
<evidence type="ECO:0000256" key="1">
    <source>
        <dbReference type="ARBA" id="ARBA00022729"/>
    </source>
</evidence>
<dbReference type="PANTHER" id="PTHR30006:SF24">
    <property type="entry name" value="SLL0237 PROTEIN"/>
    <property type="match status" value="1"/>
</dbReference>
<dbReference type="InterPro" id="IPR006311">
    <property type="entry name" value="TAT_signal"/>
</dbReference>
<feature type="chain" id="PRO_5040729952" evidence="3">
    <location>
        <begin position="29"/>
        <end position="348"/>
    </location>
</feature>
<keyword evidence="2" id="KW-0479">Metal-binding</keyword>
<dbReference type="Gene3D" id="3.40.190.10">
    <property type="entry name" value="Periplasmic binding protein-like II"/>
    <property type="match status" value="2"/>
</dbReference>
<dbReference type="AlphaFoldDB" id="A0A9W4VLW4"/>
<dbReference type="RefSeq" id="WP_076921318.1">
    <property type="nucleotide sequence ID" value="NZ_CAMAPB010000001.1"/>
</dbReference>
<sequence length="348" mass="37576">MKRRTFIQGLAALGVAGALPLSLSRAFAADIAIVNPVSVDTLPKLKGALTLYLGRGEGGLYENVLQAIQKKNPDLDLAIRRGPTAALANTIVAEANAGVKRADLFWAVDSGAIGLVTDAGLAKPMPSDLSAQLQPQFRYDEWAPVTGRIRTLPFNTERLTKEQIPTSIMDIADSDLSIGWAPAYASFQSFITAMRLLEGDDKTAKWLKKVKKRSKTYAGELGVVMGVERGEVDIGFANHYYTLRLKSGKPDAKLDLAFTQNDAGCLVNASGILSLSEDPLAINFMRYLLSIEVQSYLASEAYEIPLVNGITQPDGLPKLTSISPPKIDLTQLADLRPTIDLMRSSGVL</sequence>
<evidence type="ECO:0000313" key="4">
    <source>
        <dbReference type="EMBL" id="CAH9050239.1"/>
    </source>
</evidence>
<dbReference type="PIRSF" id="PIRSF002825">
    <property type="entry name" value="CfbpA"/>
    <property type="match status" value="1"/>
</dbReference>
<reference evidence="4" key="1">
    <citation type="submission" date="2022-07" db="EMBL/GenBank/DDBJ databases">
        <authorList>
            <person name="Criscuolo A."/>
        </authorList>
    </citation>
    <scope>NUCLEOTIDE SEQUENCE</scope>
    <source>
        <strain evidence="4">CIP103197</strain>
    </source>
</reference>
<proteinExistence type="predicted"/>
<evidence type="ECO:0000256" key="2">
    <source>
        <dbReference type="PIRSR" id="PIRSR002825-1"/>
    </source>
</evidence>
<dbReference type="InterPro" id="IPR026045">
    <property type="entry name" value="Ferric-bd"/>
</dbReference>
<keyword evidence="2" id="KW-0408">Iron</keyword>
<dbReference type="Proteomes" id="UP001152447">
    <property type="component" value="Unassembled WGS sequence"/>
</dbReference>
<comment type="caution">
    <text evidence="4">The sequence shown here is derived from an EMBL/GenBank/DDBJ whole genome shotgun (WGS) entry which is preliminary data.</text>
</comment>
<gene>
    <name evidence="4" type="primary">fbpA</name>
    <name evidence="4" type="ORF">PSEHALCIP103_00153</name>
</gene>
<evidence type="ECO:0000313" key="5">
    <source>
        <dbReference type="Proteomes" id="UP001152447"/>
    </source>
</evidence>
<evidence type="ECO:0000256" key="3">
    <source>
        <dbReference type="SAM" id="SignalP"/>
    </source>
</evidence>
<organism evidence="4 5">
    <name type="scientific">Pseudoalteromonas haloplanktis</name>
    <name type="common">Alteromonas haloplanktis</name>
    <dbReference type="NCBI Taxonomy" id="228"/>
    <lineage>
        <taxon>Bacteria</taxon>
        <taxon>Pseudomonadati</taxon>
        <taxon>Pseudomonadota</taxon>
        <taxon>Gammaproteobacteria</taxon>
        <taxon>Alteromonadales</taxon>
        <taxon>Pseudoalteromonadaceae</taxon>
        <taxon>Pseudoalteromonas</taxon>
    </lineage>
</organism>
<dbReference type="Pfam" id="PF13343">
    <property type="entry name" value="SBP_bac_6"/>
    <property type="match status" value="1"/>
</dbReference>
<feature type="signal peptide" evidence="3">
    <location>
        <begin position="1"/>
        <end position="28"/>
    </location>
</feature>
<feature type="binding site" evidence="2">
    <location>
        <position position="240"/>
    </location>
    <ligand>
        <name>Fe cation</name>
        <dbReference type="ChEBI" id="CHEBI:24875"/>
    </ligand>
</feature>
<protein>
    <submittedName>
        <fullName evidence="4">Fe(3+)-binding periplasmic protein</fullName>
    </submittedName>
</protein>
<dbReference type="PANTHER" id="PTHR30006">
    <property type="entry name" value="THIAMINE-BINDING PERIPLASMIC PROTEIN-RELATED"/>
    <property type="match status" value="1"/>
</dbReference>
<accession>A0A9W4VLW4</accession>
<dbReference type="GO" id="GO:0046872">
    <property type="term" value="F:metal ion binding"/>
    <property type="evidence" value="ECO:0007669"/>
    <property type="project" value="UniProtKB-KW"/>
</dbReference>
<keyword evidence="1 3" id="KW-0732">Signal</keyword>
<dbReference type="EMBL" id="CAMAPB010000001">
    <property type="protein sequence ID" value="CAH9050239.1"/>
    <property type="molecule type" value="Genomic_DNA"/>
</dbReference>
<name>A0A9W4VLW4_PSEHA</name>
<dbReference type="PROSITE" id="PS51318">
    <property type="entry name" value="TAT"/>
    <property type="match status" value="1"/>
</dbReference>